<dbReference type="EMBL" id="LUGG01000009">
    <property type="protein sequence ID" value="OBZ72566.1"/>
    <property type="molecule type" value="Genomic_DNA"/>
</dbReference>
<evidence type="ECO:0000256" key="4">
    <source>
        <dbReference type="ARBA" id="ARBA00022840"/>
    </source>
</evidence>
<dbReference type="InterPro" id="IPR041679">
    <property type="entry name" value="DNA2/NAM7-like_C"/>
</dbReference>
<keyword evidence="7" id="KW-1185">Reference proteome</keyword>
<dbReference type="SUPFAM" id="SSF52540">
    <property type="entry name" value="P-loop containing nucleoside triphosphate hydrolases"/>
    <property type="match status" value="1"/>
</dbReference>
<dbReference type="InterPro" id="IPR027417">
    <property type="entry name" value="P-loop_NTPase"/>
</dbReference>
<dbReference type="InterPro" id="IPR050534">
    <property type="entry name" value="Coronavir_polyprotein_1ab"/>
</dbReference>
<feature type="domain" description="DNA2/NAM7 helicase-like C-terminal" evidence="5">
    <location>
        <begin position="763"/>
        <end position="804"/>
    </location>
</feature>
<organism evidence="6 7">
    <name type="scientific">Grifola frondosa</name>
    <name type="common">Maitake</name>
    <name type="synonym">Polyporus frondosus</name>
    <dbReference type="NCBI Taxonomy" id="5627"/>
    <lineage>
        <taxon>Eukaryota</taxon>
        <taxon>Fungi</taxon>
        <taxon>Dikarya</taxon>
        <taxon>Basidiomycota</taxon>
        <taxon>Agaricomycotina</taxon>
        <taxon>Agaricomycetes</taxon>
        <taxon>Polyporales</taxon>
        <taxon>Grifolaceae</taxon>
        <taxon>Grifola</taxon>
    </lineage>
</organism>
<dbReference type="Pfam" id="PF13245">
    <property type="entry name" value="AAA_19"/>
    <property type="match status" value="1"/>
</dbReference>
<dbReference type="PANTHER" id="PTHR43788">
    <property type="entry name" value="DNA2/NAM7 HELICASE FAMILY MEMBER"/>
    <property type="match status" value="1"/>
</dbReference>
<evidence type="ECO:0000256" key="2">
    <source>
        <dbReference type="ARBA" id="ARBA00022801"/>
    </source>
</evidence>
<dbReference type="GO" id="GO:0005524">
    <property type="term" value="F:ATP binding"/>
    <property type="evidence" value="ECO:0007669"/>
    <property type="project" value="UniProtKB-KW"/>
</dbReference>
<comment type="caution">
    <text evidence="6">The sequence shown here is derived from an EMBL/GenBank/DDBJ whole genome shotgun (WGS) entry which is preliminary data.</text>
</comment>
<dbReference type="Proteomes" id="UP000092993">
    <property type="component" value="Unassembled WGS sequence"/>
</dbReference>
<protein>
    <submittedName>
        <fullName evidence="6">Regulator of nonsense transcripts 1</fullName>
    </submittedName>
</protein>
<feature type="domain" description="DNA2/NAM7 helicase-like C-terminal" evidence="5">
    <location>
        <begin position="626"/>
        <end position="741"/>
    </location>
</feature>
<evidence type="ECO:0000259" key="5">
    <source>
        <dbReference type="Pfam" id="PF13087"/>
    </source>
</evidence>
<evidence type="ECO:0000256" key="1">
    <source>
        <dbReference type="ARBA" id="ARBA00022741"/>
    </source>
</evidence>
<keyword evidence="1" id="KW-0547">Nucleotide-binding</keyword>
<dbReference type="InterPro" id="IPR047187">
    <property type="entry name" value="SF1_C_Upf1"/>
</dbReference>
<dbReference type="Gene3D" id="3.40.50.300">
    <property type="entry name" value="P-loop containing nucleotide triphosphate hydrolases"/>
    <property type="match status" value="2"/>
</dbReference>
<dbReference type="PANTHER" id="PTHR43788:SF16">
    <property type="entry name" value="HELICASE WITH ZINC FINGER 2"/>
    <property type="match status" value="1"/>
</dbReference>
<dbReference type="GO" id="GO:0043139">
    <property type="term" value="F:5'-3' DNA helicase activity"/>
    <property type="evidence" value="ECO:0007669"/>
    <property type="project" value="TreeGrafter"/>
</dbReference>
<dbReference type="AlphaFoldDB" id="A0A1C7M856"/>
<dbReference type="OMA" id="RCERYST"/>
<evidence type="ECO:0000313" key="7">
    <source>
        <dbReference type="Proteomes" id="UP000092993"/>
    </source>
</evidence>
<proteinExistence type="predicted"/>
<dbReference type="CDD" id="cd18808">
    <property type="entry name" value="SF1_C_Upf1"/>
    <property type="match status" value="1"/>
</dbReference>
<evidence type="ECO:0000256" key="3">
    <source>
        <dbReference type="ARBA" id="ARBA00022806"/>
    </source>
</evidence>
<dbReference type="GO" id="GO:0016787">
    <property type="term" value="F:hydrolase activity"/>
    <property type="evidence" value="ECO:0007669"/>
    <property type="project" value="UniProtKB-KW"/>
</dbReference>
<accession>A0A1C7M856</accession>
<name>A0A1C7M856_GRIFR</name>
<reference evidence="6 7" key="1">
    <citation type="submission" date="2016-03" db="EMBL/GenBank/DDBJ databases">
        <title>Whole genome sequencing of Grifola frondosa 9006-11.</title>
        <authorList>
            <person name="Min B."/>
            <person name="Park H."/>
            <person name="Kim J.-G."/>
            <person name="Cho H."/>
            <person name="Oh Y.-L."/>
            <person name="Kong W.-S."/>
            <person name="Choi I.-G."/>
        </authorList>
    </citation>
    <scope>NUCLEOTIDE SEQUENCE [LARGE SCALE GENOMIC DNA]</scope>
    <source>
        <strain evidence="6 7">9006-11</strain>
    </source>
</reference>
<dbReference type="CDD" id="cd17934">
    <property type="entry name" value="DEXXQc_Upf1-like"/>
    <property type="match status" value="1"/>
</dbReference>
<keyword evidence="3" id="KW-0347">Helicase</keyword>
<dbReference type="STRING" id="5627.A0A1C7M856"/>
<keyword evidence="4" id="KW-0067">ATP-binding</keyword>
<evidence type="ECO:0000313" key="6">
    <source>
        <dbReference type="EMBL" id="OBZ72566.1"/>
    </source>
</evidence>
<keyword evidence="2" id="KW-0378">Hydrolase</keyword>
<dbReference type="OrthoDB" id="6513042at2759"/>
<dbReference type="Pfam" id="PF13087">
    <property type="entry name" value="AAA_12"/>
    <property type="match status" value="2"/>
</dbReference>
<gene>
    <name evidence="6" type="primary">UPF1</name>
    <name evidence="6" type="ORF">A0H81_07952</name>
</gene>
<sequence length="839" mass="93486">MTGTRSTFRQTVFKATHPLIEVTELDLPHLNDSIVDQFLTTVIDGVIGMDAVYGAKGVLQAIAFSSRSHVLFIRLVHAGGNGRAKQQSSNRSAQRPSCGRDVLRDKLLCNTDYCKLAFNMDRLATSLYFDHGPLCITHGLDLQSLLSKTTGRQSFGTLFSILGDGGADGLFHKDIAKDLFFGEGMKSNILHNASLRAWVSWRVSLHTKLAKNLLRIPAIDTSAMDKKRLALLAKFVRDADRLDAMKPTNVKNDVQANFTYKKGVLQMQSTRFKTRLRYDSNQHLVINVASSRGSSSVQGRVGKVNGKSVNVSANMSIPATARIEAVSTIGKEAPTNAEEERAHVVLTMLQGRSKLLEQPIMLAIFFPVSNKPRRARQVASNCPGVAVHFPARPLNVSQILAVERVLSSDEEHRVCLIHGKLPLPTMLTCDIDVFLSFTGPPGTGKTTVIAACVSSIMQAEAGKRSIWLVAQSNVAVKNIAEKLADVDFLDFKLLVSKDFHFIGARMILHEHLYTKIERNVIRSDDFADNIVGTSRLLLDSRVILCTLSMFSHYRLMPAGFTRLVPVETVIVDEASQIEVGDYLPLLSKFGAKIKKLAFIGDDKQLAPYGQDDLGVLKSIFEFDHLSKDSIFLDTQYRMPVPIGGFISRHMYNGRLRTQHDVHARSSCRFVDIRGTEQKSGNSWMAKINAAVRIAATLHAQNKRYRIVTPYDMQRNRLEKGLKSAKLPWEDKCFNVDSFQGMTGPHCFVAHVLDLRIDWVLSTGNEEDYIIISIVRSEKVGFLANRRRTNVMLSRCKKGMYICTNRAFLMGKGSSTLVGKLGAEWNEDWLTWRDVLNGDI</sequence>